<evidence type="ECO:0000256" key="6">
    <source>
        <dbReference type="ARBA" id="ARBA00023146"/>
    </source>
</evidence>
<evidence type="ECO:0000256" key="7">
    <source>
        <dbReference type="RuleBase" id="RU363037"/>
    </source>
</evidence>
<sequence length="291" mass="32113">MTFRTRFAPSPTGPLHLGHAYSGLFAFDLAQRAGGAFLLRIDDIDASRSRPEWEAQIYDDLTWLGLTWPKPVRRQSEHLPAYRAALSYLWARGLLYPCSCSRRDIAAAASAPQEDSPPIGPDGIVYPGTCRPSHPPEGTLPETVLRLDMRRALGTLQAQALRPLLGFKEDGAGPEGQTGQIRLDPEALVETIGDVVLARGGMGGSYHLSVVVDDAVQRITHVIRGRDLFGATAIHVVLQRLLELPTPIYHHHRLIRDETGKRLAKRDDARAIAKYRADGLTPRQIREMVGL</sequence>
<keyword evidence="3 7" id="KW-0547">Nucleotide-binding</keyword>
<organism evidence="9 10">
    <name type="scientific">Marimonas arenosa</name>
    <dbReference type="NCBI Taxonomy" id="1795305"/>
    <lineage>
        <taxon>Bacteria</taxon>
        <taxon>Pseudomonadati</taxon>
        <taxon>Pseudomonadota</taxon>
        <taxon>Alphaproteobacteria</taxon>
        <taxon>Rhodobacterales</taxon>
        <taxon>Paracoccaceae</taxon>
        <taxon>Marimonas</taxon>
    </lineage>
</organism>
<dbReference type="SUPFAM" id="SSF52374">
    <property type="entry name" value="Nucleotidylyl transferase"/>
    <property type="match status" value="1"/>
</dbReference>
<dbReference type="PRINTS" id="PR00987">
    <property type="entry name" value="TRNASYNTHGLU"/>
</dbReference>
<comment type="caution">
    <text evidence="9">The sequence shown here is derived from an EMBL/GenBank/DDBJ whole genome shotgun (WGS) entry which is preliminary data.</text>
</comment>
<feature type="domain" description="Glutamyl/glutaminyl-tRNA synthetase class Ib catalytic" evidence="8">
    <location>
        <begin position="179"/>
        <end position="289"/>
    </location>
</feature>
<dbReference type="EMBL" id="JANHAX010000001">
    <property type="protein sequence ID" value="MDQ2088810.1"/>
    <property type="molecule type" value="Genomic_DNA"/>
</dbReference>
<dbReference type="InterPro" id="IPR014729">
    <property type="entry name" value="Rossmann-like_a/b/a_fold"/>
</dbReference>
<evidence type="ECO:0000256" key="3">
    <source>
        <dbReference type="ARBA" id="ARBA00022741"/>
    </source>
</evidence>
<keyword evidence="10" id="KW-1185">Reference proteome</keyword>
<evidence type="ECO:0000313" key="10">
    <source>
        <dbReference type="Proteomes" id="UP001226762"/>
    </source>
</evidence>
<name>A0AAE3WBT5_9RHOB</name>
<dbReference type="PROSITE" id="PS00178">
    <property type="entry name" value="AA_TRNA_LIGASE_I"/>
    <property type="match status" value="1"/>
</dbReference>
<dbReference type="GO" id="GO:0005524">
    <property type="term" value="F:ATP binding"/>
    <property type="evidence" value="ECO:0007669"/>
    <property type="project" value="UniProtKB-KW"/>
</dbReference>
<evidence type="ECO:0000256" key="5">
    <source>
        <dbReference type="ARBA" id="ARBA00022840"/>
    </source>
</evidence>
<dbReference type="Proteomes" id="UP001226762">
    <property type="component" value="Unassembled WGS sequence"/>
</dbReference>
<reference evidence="9" key="1">
    <citation type="submission" date="2022-07" db="EMBL/GenBank/DDBJ databases">
        <authorList>
            <person name="Otstavnykh N."/>
            <person name="Isaeva M."/>
            <person name="Bystritskaya E."/>
        </authorList>
    </citation>
    <scope>NUCLEOTIDE SEQUENCE</scope>
    <source>
        <strain evidence="9">KCTC 52189</strain>
    </source>
</reference>
<evidence type="ECO:0000256" key="4">
    <source>
        <dbReference type="ARBA" id="ARBA00022833"/>
    </source>
</evidence>
<dbReference type="InterPro" id="IPR001412">
    <property type="entry name" value="aa-tRNA-synth_I_CS"/>
</dbReference>
<dbReference type="GO" id="GO:0006424">
    <property type="term" value="P:glutamyl-tRNA aminoacylation"/>
    <property type="evidence" value="ECO:0007669"/>
    <property type="project" value="TreeGrafter"/>
</dbReference>
<dbReference type="InterPro" id="IPR049940">
    <property type="entry name" value="GluQ/Sye"/>
</dbReference>
<dbReference type="InterPro" id="IPR000924">
    <property type="entry name" value="Glu/Gln-tRNA-synth"/>
</dbReference>
<dbReference type="GO" id="GO:0004818">
    <property type="term" value="F:glutamate-tRNA ligase activity"/>
    <property type="evidence" value="ECO:0007669"/>
    <property type="project" value="TreeGrafter"/>
</dbReference>
<feature type="domain" description="Glutamyl/glutaminyl-tRNA synthetase class Ib catalytic" evidence="8">
    <location>
        <begin position="4"/>
        <end position="106"/>
    </location>
</feature>
<dbReference type="NCBIfam" id="NF004315">
    <property type="entry name" value="PRK05710.1-4"/>
    <property type="match status" value="1"/>
</dbReference>
<dbReference type="PANTHER" id="PTHR43311:SF1">
    <property type="entry name" value="GLUTAMYL-Q TRNA(ASP) SYNTHETASE"/>
    <property type="match status" value="1"/>
</dbReference>
<comment type="similarity">
    <text evidence="7">Belongs to the class-I aminoacyl-tRNA synthetase family.</text>
</comment>
<keyword evidence="1 7" id="KW-0436">Ligase</keyword>
<evidence type="ECO:0000259" key="8">
    <source>
        <dbReference type="Pfam" id="PF00749"/>
    </source>
</evidence>
<dbReference type="Pfam" id="PF00749">
    <property type="entry name" value="tRNA-synt_1c"/>
    <property type="match status" value="2"/>
</dbReference>
<accession>A0AAE3WBT5</accession>
<keyword evidence="2" id="KW-0479">Metal-binding</keyword>
<dbReference type="Gene3D" id="3.40.50.620">
    <property type="entry name" value="HUPs"/>
    <property type="match status" value="1"/>
</dbReference>
<dbReference type="GO" id="GO:0005829">
    <property type="term" value="C:cytosol"/>
    <property type="evidence" value="ECO:0007669"/>
    <property type="project" value="TreeGrafter"/>
</dbReference>
<dbReference type="InterPro" id="IPR020058">
    <property type="entry name" value="Glu/Gln-tRNA-synth_Ib_cat-dom"/>
</dbReference>
<evidence type="ECO:0000256" key="2">
    <source>
        <dbReference type="ARBA" id="ARBA00022723"/>
    </source>
</evidence>
<keyword evidence="4" id="KW-0862">Zinc</keyword>
<dbReference type="AlphaFoldDB" id="A0AAE3WBT5"/>
<proteinExistence type="inferred from homology"/>
<protein>
    <submittedName>
        <fullName evidence="9">tRNA glutamyl-Q(34) synthetase GluQRS</fullName>
        <ecNumber evidence="9">6.1.1.-</ecNumber>
    </submittedName>
</protein>
<keyword evidence="6 7" id="KW-0030">Aminoacyl-tRNA synthetase</keyword>
<dbReference type="PANTHER" id="PTHR43311">
    <property type="entry name" value="GLUTAMATE--TRNA LIGASE"/>
    <property type="match status" value="1"/>
</dbReference>
<keyword evidence="5 7" id="KW-0067">ATP-binding</keyword>
<gene>
    <name evidence="9" type="primary">gluQRS</name>
    <name evidence="9" type="ORF">NO357_02695</name>
</gene>
<reference evidence="9" key="2">
    <citation type="submission" date="2023-02" db="EMBL/GenBank/DDBJ databases">
        <title>'Rhodoalgimonas zhirmunskyi' gen. nov., isolated from a red alga.</title>
        <authorList>
            <person name="Nedashkovskaya O.I."/>
            <person name="Otstavnykh N.Y."/>
            <person name="Bystritskaya E.P."/>
            <person name="Balabanova L.A."/>
            <person name="Isaeva M.P."/>
        </authorList>
    </citation>
    <scope>NUCLEOTIDE SEQUENCE</scope>
    <source>
        <strain evidence="9">KCTC 52189</strain>
    </source>
</reference>
<evidence type="ECO:0000313" key="9">
    <source>
        <dbReference type="EMBL" id="MDQ2088810.1"/>
    </source>
</evidence>
<evidence type="ECO:0000256" key="1">
    <source>
        <dbReference type="ARBA" id="ARBA00022598"/>
    </source>
</evidence>
<dbReference type="EC" id="6.1.1.-" evidence="9"/>
<keyword evidence="7" id="KW-0648">Protein biosynthesis</keyword>
<dbReference type="RefSeq" id="WP_306734072.1">
    <property type="nucleotide sequence ID" value="NZ_JANHAX010000001.1"/>
</dbReference>